<comment type="catalytic activity">
    <reaction evidence="13">
        <text>L-aspartate + O2 = iminosuccinate + H2O2</text>
        <dbReference type="Rhea" id="RHEA:25876"/>
        <dbReference type="ChEBI" id="CHEBI:15379"/>
        <dbReference type="ChEBI" id="CHEBI:16240"/>
        <dbReference type="ChEBI" id="CHEBI:29991"/>
        <dbReference type="ChEBI" id="CHEBI:77875"/>
        <dbReference type="EC" id="1.4.3.16"/>
    </reaction>
    <physiologicalReaction direction="left-to-right" evidence="13">
        <dbReference type="Rhea" id="RHEA:25877"/>
    </physiologicalReaction>
</comment>
<dbReference type="InterPro" id="IPR037099">
    <property type="entry name" value="Fum_R/Succ_DH_flav-like_C_sf"/>
</dbReference>
<dbReference type="Pfam" id="PF02910">
    <property type="entry name" value="Succ_DH_flav_C"/>
    <property type="match status" value="1"/>
</dbReference>
<gene>
    <name evidence="19" type="ORF">ALO47_05103</name>
</gene>
<dbReference type="InterPro" id="IPR005288">
    <property type="entry name" value="NadB"/>
</dbReference>
<dbReference type="InterPro" id="IPR003953">
    <property type="entry name" value="FAD-dep_OxRdtase_2_FAD-bd"/>
</dbReference>
<dbReference type="PIRSF" id="PIRSF000171">
    <property type="entry name" value="SDHA_APRA_LASPO"/>
    <property type="match status" value="1"/>
</dbReference>
<dbReference type="SUPFAM" id="SSF46977">
    <property type="entry name" value="Succinate dehydrogenase/fumarate reductase flavoprotein C-terminal domain"/>
    <property type="match status" value="1"/>
</dbReference>
<dbReference type="FunFam" id="1.20.58.100:FF:000002">
    <property type="entry name" value="L-aspartate oxidase"/>
    <property type="match status" value="1"/>
</dbReference>
<evidence type="ECO:0000256" key="13">
    <source>
        <dbReference type="ARBA" id="ARBA00048305"/>
    </source>
</evidence>
<dbReference type="InterPro" id="IPR027477">
    <property type="entry name" value="Succ_DH/fumarate_Rdtase_cat_sf"/>
</dbReference>
<comment type="similarity">
    <text evidence="4 16">Belongs to the FAD-dependent oxidoreductase 2 family. NadB subfamily.</text>
</comment>
<dbReference type="AlphaFoldDB" id="A0A0P9Z8N1"/>
<dbReference type="PANTHER" id="PTHR42716">
    <property type="entry name" value="L-ASPARTATE OXIDASE"/>
    <property type="match status" value="1"/>
</dbReference>
<dbReference type="PRINTS" id="PR00368">
    <property type="entry name" value="FADPNR"/>
</dbReference>
<evidence type="ECO:0000256" key="7">
    <source>
        <dbReference type="ARBA" id="ARBA00022490"/>
    </source>
</evidence>
<dbReference type="PATRIC" id="fig|55398.3.peg.4361"/>
<sequence>MNVFQGLKQRKTECNTRGTGAQSSPAVVSHCHEARLLCRSPFTYTSGRREQNSQMSQHFQHDVLIIGSGAAGLSLALTLPAHLRIAVLSKGDLSNGSTFWAQGGVAAVLDDTDTVQSHVEDTLNAGGGLCDEEAVRFTVEHSREAIQWLIDQGVPFTRGDHADTEESGFQFHLTREGGHSHRRIIHAADATGAAIFRTLLEQASKRPNIELLEQRAAIDLITERRLGLEGQRCLGAYVLNRKSGEVDTYGARFTILASGGAAKVYLYTSNPDGACGDGIAMAWRAGCRVANLEFNQFHPTCLYHPQAKSFLITEALRGEGAYLKLPNGERFMPRFDERAELAPRDIVARAIDHEMKRLGIDCVYLDISHKPEAFIKTHFPTVYERCLEFSIDITRQPIPVVPAAHYTCGGVMVDSRGHTDVPGLYAIGETSFTGLHGANRMASNSLLECFVYARSAAQDIEKQLGDIQMPADLPAWDASQVTDSDEDVIIAHNWDELRRFMWDYVGIVRTNKRLQRAQHRVRLLLDEIDEFYSNYKVSRDLIELRNLAQVAELMIRSAMERKESRGLHYTLDYPDLLPEALDTILIPPTYVG</sequence>
<dbReference type="NCBIfam" id="NF006567">
    <property type="entry name" value="PRK09077.1"/>
    <property type="match status" value="1"/>
</dbReference>
<keyword evidence="12 16" id="KW-0560">Oxidoreductase</keyword>
<keyword evidence="7" id="KW-0963">Cytoplasm</keyword>
<dbReference type="Gene3D" id="1.20.58.100">
    <property type="entry name" value="Fumarate reductase/succinate dehydrogenase flavoprotein-like, C-terminal domain"/>
    <property type="match status" value="1"/>
</dbReference>
<evidence type="ECO:0000256" key="6">
    <source>
        <dbReference type="ARBA" id="ARBA00021901"/>
    </source>
</evidence>
<organism evidence="19 20">
    <name type="scientific">Pseudomonas syringae pv. ribicola</name>
    <dbReference type="NCBI Taxonomy" id="55398"/>
    <lineage>
        <taxon>Bacteria</taxon>
        <taxon>Pseudomonadati</taxon>
        <taxon>Pseudomonadota</taxon>
        <taxon>Gammaproteobacteria</taxon>
        <taxon>Pseudomonadales</taxon>
        <taxon>Pseudomonadaceae</taxon>
        <taxon>Pseudomonas</taxon>
    </lineage>
</organism>
<evidence type="ECO:0000256" key="3">
    <source>
        <dbReference type="ARBA" id="ARBA00004950"/>
    </source>
</evidence>
<keyword evidence="9 16" id="KW-0662">Pyridine nucleotide biosynthesis</keyword>
<keyword evidence="8 16" id="KW-0285">Flavoprotein</keyword>
<dbReference type="Pfam" id="PF00890">
    <property type="entry name" value="FAD_binding_2"/>
    <property type="match status" value="1"/>
</dbReference>
<evidence type="ECO:0000313" key="20">
    <source>
        <dbReference type="Proteomes" id="UP000050554"/>
    </source>
</evidence>
<dbReference type="Gene3D" id="3.90.700.10">
    <property type="entry name" value="Succinate dehydrogenase/fumarate reductase flavoprotein, catalytic domain"/>
    <property type="match status" value="1"/>
</dbReference>
<evidence type="ECO:0000256" key="8">
    <source>
        <dbReference type="ARBA" id="ARBA00022630"/>
    </source>
</evidence>
<dbReference type="FunFam" id="3.90.700.10:FF:000002">
    <property type="entry name" value="L-aspartate oxidase"/>
    <property type="match status" value="1"/>
</dbReference>
<evidence type="ECO:0000256" key="15">
    <source>
        <dbReference type="PIRSR" id="PIRSR000171-1"/>
    </source>
</evidence>
<evidence type="ECO:0000256" key="9">
    <source>
        <dbReference type="ARBA" id="ARBA00022642"/>
    </source>
</evidence>
<reference evidence="19 20" key="1">
    <citation type="submission" date="2015-09" db="EMBL/GenBank/DDBJ databases">
        <title>Genome announcement of multiple Pseudomonas syringae strains.</title>
        <authorList>
            <person name="Thakur S."/>
            <person name="Wang P.W."/>
            <person name="Gong Y."/>
            <person name="Weir B.S."/>
            <person name="Guttman D.S."/>
        </authorList>
    </citation>
    <scope>NUCLEOTIDE SEQUENCE [LARGE SCALE GENOMIC DNA]</scope>
    <source>
        <strain evidence="19 20">ICMP3882</strain>
    </source>
</reference>
<accession>A0A0P9Z8N1</accession>
<dbReference type="GO" id="GO:0005737">
    <property type="term" value="C:cytoplasm"/>
    <property type="evidence" value="ECO:0007669"/>
    <property type="project" value="UniProtKB-SubCell"/>
</dbReference>
<dbReference type="SUPFAM" id="SSF56425">
    <property type="entry name" value="Succinate dehydrogenase/fumarate reductase flavoprotein, catalytic domain"/>
    <property type="match status" value="1"/>
</dbReference>
<evidence type="ECO:0000256" key="16">
    <source>
        <dbReference type="RuleBase" id="RU362049"/>
    </source>
</evidence>
<dbReference type="EC" id="1.4.3.16" evidence="5 14"/>
<comment type="cofactor">
    <cofactor evidence="1 16">
        <name>FAD</name>
        <dbReference type="ChEBI" id="CHEBI:57692"/>
    </cofactor>
</comment>
<proteinExistence type="inferred from homology"/>
<dbReference type="PANTHER" id="PTHR42716:SF2">
    <property type="entry name" value="L-ASPARTATE OXIDASE, CHLOROPLASTIC"/>
    <property type="match status" value="1"/>
</dbReference>
<evidence type="ECO:0000259" key="17">
    <source>
        <dbReference type="Pfam" id="PF00890"/>
    </source>
</evidence>
<dbReference type="Gene3D" id="3.50.50.60">
    <property type="entry name" value="FAD/NAD(P)-binding domain"/>
    <property type="match status" value="1"/>
</dbReference>
<comment type="subcellular location">
    <subcellularLocation>
        <location evidence="2 16">Cytoplasm</location>
    </subcellularLocation>
</comment>
<keyword evidence="11 16" id="KW-0274">FAD</keyword>
<protein>
    <recommendedName>
        <fullName evidence="6 14">L-aspartate oxidase</fullName>
        <ecNumber evidence="5 14">1.4.3.16</ecNumber>
    </recommendedName>
</protein>
<dbReference type="InterPro" id="IPR015939">
    <property type="entry name" value="Fum_Rdtase/Succ_DH_flav-like_C"/>
</dbReference>
<dbReference type="GO" id="GO:0008734">
    <property type="term" value="F:L-aspartate oxidase activity"/>
    <property type="evidence" value="ECO:0007669"/>
    <property type="project" value="UniProtKB-UniRule"/>
</dbReference>
<dbReference type="GO" id="GO:0000166">
    <property type="term" value="F:nucleotide binding"/>
    <property type="evidence" value="ECO:0007669"/>
    <property type="project" value="UniProtKB-KW"/>
</dbReference>
<dbReference type="NCBIfam" id="TIGR00551">
    <property type="entry name" value="nadB"/>
    <property type="match status" value="1"/>
</dbReference>
<evidence type="ECO:0000313" key="19">
    <source>
        <dbReference type="EMBL" id="KPY42436.1"/>
    </source>
</evidence>
<feature type="active site" description="Proton acceptor" evidence="15">
    <location>
        <position position="344"/>
    </location>
</feature>
<dbReference type="InterPro" id="IPR036188">
    <property type="entry name" value="FAD/NAD-bd_sf"/>
</dbReference>
<evidence type="ECO:0000256" key="1">
    <source>
        <dbReference type="ARBA" id="ARBA00001974"/>
    </source>
</evidence>
<keyword evidence="10" id="KW-0547">Nucleotide-binding</keyword>
<feature type="domain" description="FAD-dependent oxidoreductase 2 FAD-binding" evidence="17">
    <location>
        <begin position="62"/>
        <end position="446"/>
    </location>
</feature>
<evidence type="ECO:0000259" key="18">
    <source>
        <dbReference type="Pfam" id="PF02910"/>
    </source>
</evidence>
<dbReference type="Proteomes" id="UP000050554">
    <property type="component" value="Unassembled WGS sequence"/>
</dbReference>
<dbReference type="SUPFAM" id="SSF51905">
    <property type="entry name" value="FAD/NAD(P)-binding domain"/>
    <property type="match status" value="1"/>
</dbReference>
<evidence type="ECO:0000256" key="11">
    <source>
        <dbReference type="ARBA" id="ARBA00022827"/>
    </source>
</evidence>
<comment type="caution">
    <text evidence="19">The sequence shown here is derived from an EMBL/GenBank/DDBJ whole genome shotgun (WGS) entry which is preliminary data.</text>
</comment>
<evidence type="ECO:0000256" key="10">
    <source>
        <dbReference type="ARBA" id="ARBA00022741"/>
    </source>
</evidence>
<evidence type="ECO:0000256" key="12">
    <source>
        <dbReference type="ARBA" id="ARBA00023002"/>
    </source>
</evidence>
<comment type="function">
    <text evidence="16">Catalyzes the oxidation of L-aspartate to iminoaspartate.</text>
</comment>
<comment type="pathway">
    <text evidence="3 16">Cofactor biosynthesis; NAD(+) biosynthesis; iminoaspartate from L-aspartate (oxidase route): step 1/1.</text>
</comment>
<dbReference type="UniPathway" id="UPA00253">
    <property type="reaction ID" value="UER00326"/>
</dbReference>
<dbReference type="GO" id="GO:0034628">
    <property type="term" value="P:'de novo' NAD+ biosynthetic process from L-aspartate"/>
    <property type="evidence" value="ECO:0007669"/>
    <property type="project" value="TreeGrafter"/>
</dbReference>
<dbReference type="FunFam" id="3.50.50.60:FF:000060">
    <property type="entry name" value="L-aspartate oxidase"/>
    <property type="match status" value="1"/>
</dbReference>
<name>A0A0P9Z8N1_PSESI</name>
<dbReference type="EMBL" id="LJRF01000212">
    <property type="protein sequence ID" value="KPY42436.1"/>
    <property type="molecule type" value="Genomic_DNA"/>
</dbReference>
<feature type="domain" description="Fumarate reductase/succinate dehydrogenase flavoprotein-like C-terminal" evidence="18">
    <location>
        <begin position="495"/>
        <end position="575"/>
    </location>
</feature>
<evidence type="ECO:0000256" key="5">
    <source>
        <dbReference type="ARBA" id="ARBA00012173"/>
    </source>
</evidence>
<evidence type="ECO:0000256" key="2">
    <source>
        <dbReference type="ARBA" id="ARBA00004496"/>
    </source>
</evidence>
<evidence type="ECO:0000256" key="4">
    <source>
        <dbReference type="ARBA" id="ARBA00008562"/>
    </source>
</evidence>
<evidence type="ECO:0000256" key="14">
    <source>
        <dbReference type="NCBIfam" id="TIGR00551"/>
    </source>
</evidence>